<gene>
    <name evidence="1" type="ORF">AWC19_19940</name>
</gene>
<evidence type="ECO:0000313" key="2">
    <source>
        <dbReference type="Proteomes" id="UP000193529"/>
    </source>
</evidence>
<organism evidence="1 2">
    <name type="scientific">Mycobacterium palustre</name>
    <dbReference type="NCBI Taxonomy" id="153971"/>
    <lineage>
        <taxon>Bacteria</taxon>
        <taxon>Bacillati</taxon>
        <taxon>Actinomycetota</taxon>
        <taxon>Actinomycetes</taxon>
        <taxon>Mycobacteriales</taxon>
        <taxon>Mycobacteriaceae</taxon>
        <taxon>Mycobacterium</taxon>
        <taxon>Mycobacterium simiae complex</taxon>
    </lineage>
</organism>
<dbReference type="AlphaFoldDB" id="A0A1X1Z3Q7"/>
<dbReference type="RefSeq" id="WP_085080864.1">
    <property type="nucleotide sequence ID" value="NZ_JACKRZ010000225.1"/>
</dbReference>
<dbReference type="OrthoDB" id="4617803at2"/>
<dbReference type="EMBL" id="LQPJ01000142">
    <property type="protein sequence ID" value="ORW17948.1"/>
    <property type="molecule type" value="Genomic_DNA"/>
</dbReference>
<keyword evidence="2" id="KW-1185">Reference proteome</keyword>
<reference evidence="1 2" key="1">
    <citation type="submission" date="2016-01" db="EMBL/GenBank/DDBJ databases">
        <title>The new phylogeny of the genus Mycobacterium.</title>
        <authorList>
            <person name="Tarcisio F."/>
            <person name="Conor M."/>
            <person name="Antonella G."/>
            <person name="Elisabetta G."/>
            <person name="Giulia F.S."/>
            <person name="Sara T."/>
            <person name="Anna F."/>
            <person name="Clotilde B."/>
            <person name="Roberto B."/>
            <person name="Veronica D.S."/>
            <person name="Fabio R."/>
            <person name="Monica P."/>
            <person name="Olivier J."/>
            <person name="Enrico T."/>
            <person name="Nicola S."/>
        </authorList>
    </citation>
    <scope>NUCLEOTIDE SEQUENCE [LARGE SCALE GENOMIC DNA]</scope>
    <source>
        <strain evidence="1 2">DSM 44572</strain>
    </source>
</reference>
<dbReference type="Proteomes" id="UP000193529">
    <property type="component" value="Unassembled WGS sequence"/>
</dbReference>
<name>A0A1X1Z3Q7_9MYCO</name>
<sequence>MTEQKLSATDAALRKRITELSVHIPCGGLRGPVPTTCKWESLHGRWQSCADEDSPAKWGGCDVPRALDLCIVCCRGTAGGTTRWSWLACADCLAVNEALESAWGFRPLALGRHSLMNRIGVRAGSSAQIREAQITQLMGFFEHVQRLHDWEKQEYARLASRFDPLADVPLRVWQQEWPPGRDASWDAFSRLIGLEPPRWSNE</sequence>
<evidence type="ECO:0000313" key="1">
    <source>
        <dbReference type="EMBL" id="ORW17948.1"/>
    </source>
</evidence>
<accession>A0A1X1Z3Q7</accession>
<protein>
    <submittedName>
        <fullName evidence="1">Uncharacterized protein</fullName>
    </submittedName>
</protein>
<proteinExistence type="predicted"/>
<comment type="caution">
    <text evidence="1">The sequence shown here is derived from an EMBL/GenBank/DDBJ whole genome shotgun (WGS) entry which is preliminary data.</text>
</comment>